<proteinExistence type="inferred from homology"/>
<dbReference type="InterPro" id="IPR050249">
    <property type="entry name" value="Pseudomonas-type_ThrB"/>
</dbReference>
<dbReference type="GO" id="GO:0019202">
    <property type="term" value="F:amino acid kinase activity"/>
    <property type="evidence" value="ECO:0007669"/>
    <property type="project" value="TreeGrafter"/>
</dbReference>
<accession>A0A1A5YPV7</accession>
<evidence type="ECO:0000313" key="4">
    <source>
        <dbReference type="Proteomes" id="UP000092024"/>
    </source>
</evidence>
<name>A0A1A5YPV7_9BACL</name>
<dbReference type="Gene3D" id="3.90.1200.10">
    <property type="match status" value="1"/>
</dbReference>
<organism evidence="3 4">
    <name type="scientific">Paenibacillus oryzae</name>
    <dbReference type="NCBI Taxonomy" id="1844972"/>
    <lineage>
        <taxon>Bacteria</taxon>
        <taxon>Bacillati</taxon>
        <taxon>Bacillota</taxon>
        <taxon>Bacilli</taxon>
        <taxon>Bacillales</taxon>
        <taxon>Paenibacillaceae</taxon>
        <taxon>Paenibacillus</taxon>
    </lineage>
</organism>
<dbReference type="PANTHER" id="PTHR21064">
    <property type="entry name" value="AMINOGLYCOSIDE PHOSPHOTRANSFERASE DOMAIN-CONTAINING PROTEIN-RELATED"/>
    <property type="match status" value="1"/>
</dbReference>
<dbReference type="RefSeq" id="WP_068680552.1">
    <property type="nucleotide sequence ID" value="NZ_LYPA01000032.1"/>
</dbReference>
<feature type="domain" description="Aminoglycoside phosphotransferase" evidence="2">
    <location>
        <begin position="70"/>
        <end position="262"/>
    </location>
</feature>
<gene>
    <name evidence="3" type="ORF">A7K91_22560</name>
</gene>
<sequence length="330" mass="37218">MESVNRMDNAIIAQHALAQYDINVVSVSSVAQSGAAIFKIEDNCGMLYSLRVHKSKISTLEKMWTHPDVLASEMDWLNALNRDTNLNLPVPKRNQHGSYVTQVDDTNCTMISWVEGEIKQYFTSEQELKSTAEMMAALHHHASRWQPPSSFVRPIVNRERIQNALDLLKQQVREGLLDAHDVQILDAAGEKAMALLDTLPKNQLTWGVLHGDIVPPNIVFLEGVACPIDFGACVFGPFLTDLAITFTFIHPNARQQYIDWYGKHFPLPNDYVSQIEALFISLVLIGMRNALGMPESSNWLPTHVKKCASREFGRYTNTEGFLFTGTPFWE</sequence>
<dbReference type="EMBL" id="LYPA01000032">
    <property type="protein sequence ID" value="OBR67661.1"/>
    <property type="molecule type" value="Genomic_DNA"/>
</dbReference>
<evidence type="ECO:0000259" key="2">
    <source>
        <dbReference type="Pfam" id="PF01636"/>
    </source>
</evidence>
<comment type="similarity">
    <text evidence="1">Belongs to the pseudomonas-type ThrB family.</text>
</comment>
<evidence type="ECO:0000256" key="1">
    <source>
        <dbReference type="ARBA" id="ARBA00038240"/>
    </source>
</evidence>
<comment type="caution">
    <text evidence="3">The sequence shown here is derived from an EMBL/GenBank/DDBJ whole genome shotgun (WGS) entry which is preliminary data.</text>
</comment>
<dbReference type="SUPFAM" id="SSF56112">
    <property type="entry name" value="Protein kinase-like (PK-like)"/>
    <property type="match status" value="1"/>
</dbReference>
<dbReference type="InterPro" id="IPR002575">
    <property type="entry name" value="Aminoglycoside_PTrfase"/>
</dbReference>
<dbReference type="STRING" id="1844972.A7K91_22560"/>
<dbReference type="InterPro" id="IPR011009">
    <property type="entry name" value="Kinase-like_dom_sf"/>
</dbReference>
<evidence type="ECO:0000313" key="3">
    <source>
        <dbReference type="EMBL" id="OBR67661.1"/>
    </source>
</evidence>
<keyword evidence="4" id="KW-1185">Reference proteome</keyword>
<dbReference type="Proteomes" id="UP000092024">
    <property type="component" value="Unassembled WGS sequence"/>
</dbReference>
<reference evidence="3 4" key="1">
    <citation type="submission" date="2016-05" db="EMBL/GenBank/DDBJ databases">
        <title>Paenibacillus oryzae. sp. nov., isolated from the rice root.</title>
        <authorList>
            <person name="Zhang J."/>
            <person name="Zhang X."/>
        </authorList>
    </citation>
    <scope>NUCLEOTIDE SEQUENCE [LARGE SCALE GENOMIC DNA]</scope>
    <source>
        <strain evidence="3 4">1DrF-4</strain>
    </source>
</reference>
<dbReference type="AlphaFoldDB" id="A0A1A5YPV7"/>
<dbReference type="Pfam" id="PF01636">
    <property type="entry name" value="APH"/>
    <property type="match status" value="1"/>
</dbReference>
<protein>
    <recommendedName>
        <fullName evidence="2">Aminoglycoside phosphotransferase domain-containing protein</fullName>
    </recommendedName>
</protein>
<dbReference type="PANTHER" id="PTHR21064:SF6">
    <property type="entry name" value="AMINOGLYCOSIDE PHOSPHOTRANSFERASE DOMAIN-CONTAINING PROTEIN"/>
    <property type="match status" value="1"/>
</dbReference>